<dbReference type="AlphaFoldDB" id="A0A645CKF0"/>
<protein>
    <submittedName>
        <fullName evidence="1">Uncharacterized protein</fullName>
    </submittedName>
</protein>
<dbReference type="EMBL" id="VSSQ01027922">
    <property type="protein sequence ID" value="MPM77403.1"/>
    <property type="molecule type" value="Genomic_DNA"/>
</dbReference>
<name>A0A645CKF0_9ZZZZ</name>
<proteinExistence type="predicted"/>
<comment type="caution">
    <text evidence="1">The sequence shown here is derived from an EMBL/GenBank/DDBJ whole genome shotgun (WGS) entry which is preliminary data.</text>
</comment>
<gene>
    <name evidence="1" type="ORF">SDC9_124406</name>
</gene>
<reference evidence="1" key="1">
    <citation type="submission" date="2019-08" db="EMBL/GenBank/DDBJ databases">
        <authorList>
            <person name="Kucharzyk K."/>
            <person name="Murdoch R.W."/>
            <person name="Higgins S."/>
            <person name="Loffler F."/>
        </authorList>
    </citation>
    <scope>NUCLEOTIDE SEQUENCE</scope>
</reference>
<evidence type="ECO:0000313" key="1">
    <source>
        <dbReference type="EMBL" id="MPM77403.1"/>
    </source>
</evidence>
<sequence>MTVIPPSIDCVLGDKLTAFAPHTTGVPLGKEKDSEVIKQFYDVSTLIDAFENFDDVRKTYFSVCRTELGYRGSSTTPEEALRDTLRAAICIGSRGKTSAGDFSYYNKGTREITNHIYKRGFSKHLTLVELFCHCVTTSQTHEKYLTTIAKRKTIKAFSVKAKYKG</sequence>
<organism evidence="1">
    <name type="scientific">bioreactor metagenome</name>
    <dbReference type="NCBI Taxonomy" id="1076179"/>
    <lineage>
        <taxon>unclassified sequences</taxon>
        <taxon>metagenomes</taxon>
        <taxon>ecological metagenomes</taxon>
    </lineage>
</organism>
<accession>A0A645CKF0</accession>